<feature type="chain" id="PRO_5010213058" description="DUF5723 domain-containing protein" evidence="1">
    <location>
        <begin position="20"/>
        <end position="469"/>
    </location>
</feature>
<proteinExistence type="predicted"/>
<dbReference type="EMBL" id="FOFU01000007">
    <property type="protein sequence ID" value="SEQ64076.1"/>
    <property type="molecule type" value="Genomic_DNA"/>
</dbReference>
<feature type="signal peptide" evidence="1">
    <location>
        <begin position="1"/>
        <end position="19"/>
    </location>
</feature>
<accession>A0A1H9HP86</accession>
<dbReference type="OrthoDB" id="354691at2"/>
<evidence type="ECO:0000313" key="2">
    <source>
        <dbReference type="EMBL" id="SEQ64076.1"/>
    </source>
</evidence>
<sequence length="469" mass="50950">MKKLIFLCGALLLATSVFAQSDDDLFGGSDDDFFADDSIVEVDDVSAKTDLSKGVIFDSGTVKVGGSLTASIGTNTILYSPDSTDFGENLKNTTLKPELSALLSVDARPSQNLRMYTKFGFAYPFASSVSAYSKYGATPELQGFDSDLNPIIGTTVNTSFSDWFKLKELFTDFSIKETAFFRFGIHTVTWGTGYFFSPVSDMINTSSIDPENPEFQVDGALNLRTQIVFPDSQNCLWLYVIPSTDFAGQTAETYLRDTAFAAKADVLLGNCELGVGAFYKYQNAPKVMLTATGSLKKVSFFGEFVYSYGSSTEWTKNTDWDDKSNIFQATVGLNYYWKEPMISLAAQYYFNGNTKDLEGYVIGGHNIAAMVGFGKVFGTKDFSASLFAMANFGREEFTDEALAGMKMAGADDATIAAVSGTSLTTTAMLFYSPINELKVGMGPSLTFKSFDKNPTISLKLSATLGGGNF</sequence>
<dbReference type="Proteomes" id="UP000182360">
    <property type="component" value="Unassembled WGS sequence"/>
</dbReference>
<dbReference type="AlphaFoldDB" id="A0A1H9HP86"/>
<evidence type="ECO:0008006" key="4">
    <source>
        <dbReference type="Google" id="ProtNLM"/>
    </source>
</evidence>
<organism evidence="2 3">
    <name type="scientific">Treponema bryantii</name>
    <dbReference type="NCBI Taxonomy" id="163"/>
    <lineage>
        <taxon>Bacteria</taxon>
        <taxon>Pseudomonadati</taxon>
        <taxon>Spirochaetota</taxon>
        <taxon>Spirochaetia</taxon>
        <taxon>Spirochaetales</taxon>
        <taxon>Treponemataceae</taxon>
        <taxon>Treponema</taxon>
    </lineage>
</organism>
<gene>
    <name evidence="2" type="ORF">SAMN04487977_10793</name>
</gene>
<evidence type="ECO:0000313" key="3">
    <source>
        <dbReference type="Proteomes" id="UP000182360"/>
    </source>
</evidence>
<reference evidence="2 3" key="1">
    <citation type="submission" date="2016-10" db="EMBL/GenBank/DDBJ databases">
        <authorList>
            <person name="de Groot N.N."/>
        </authorList>
    </citation>
    <scope>NUCLEOTIDE SEQUENCE [LARGE SCALE GENOMIC DNA]</scope>
    <source>
        <strain evidence="2 3">B25</strain>
    </source>
</reference>
<keyword evidence="1" id="KW-0732">Signal</keyword>
<dbReference type="RefSeq" id="WP_074644476.1">
    <property type="nucleotide sequence ID" value="NZ_FOFU01000007.1"/>
</dbReference>
<name>A0A1H9HP86_9SPIR</name>
<evidence type="ECO:0000256" key="1">
    <source>
        <dbReference type="SAM" id="SignalP"/>
    </source>
</evidence>
<keyword evidence="3" id="KW-1185">Reference proteome</keyword>
<protein>
    <recommendedName>
        <fullName evidence="4">DUF5723 domain-containing protein</fullName>
    </recommendedName>
</protein>